<protein>
    <submittedName>
        <fullName evidence="1">Uncharacterized protein</fullName>
    </submittedName>
</protein>
<accession>A0A368GZP0</accession>
<dbReference type="AlphaFoldDB" id="A0A368GZP0"/>
<gene>
    <name evidence="1" type="ORF">ANCCAN_04875</name>
</gene>
<proteinExistence type="predicted"/>
<reference evidence="1 2" key="1">
    <citation type="submission" date="2014-10" db="EMBL/GenBank/DDBJ databases">
        <title>Draft genome of the hookworm Ancylostoma caninum.</title>
        <authorList>
            <person name="Mitreva M."/>
        </authorList>
    </citation>
    <scope>NUCLEOTIDE SEQUENCE [LARGE SCALE GENOMIC DNA]</scope>
    <source>
        <strain evidence="1 2">Baltimore</strain>
    </source>
</reference>
<comment type="caution">
    <text evidence="1">The sequence shown here is derived from an EMBL/GenBank/DDBJ whole genome shotgun (WGS) entry which is preliminary data.</text>
</comment>
<dbReference type="EMBL" id="JOJR01000039">
    <property type="protein sequence ID" value="RCN48998.1"/>
    <property type="molecule type" value="Genomic_DNA"/>
</dbReference>
<evidence type="ECO:0000313" key="1">
    <source>
        <dbReference type="EMBL" id="RCN48998.1"/>
    </source>
</evidence>
<sequence length="178" mass="20384">MIRCKDIRVDVPESKQLQEWSRRVPESSDSMVRELKKTVMEQAHAIVGLSALEQNLNELLEQWARSSHVKASDHSTQCVDFLRYYFIKATHPTPVIQSYSCRLTGKNAKNTALLDLPEDVVTILIEFLLDGLGLGHEEIKNDTAENLKLHPTEFWLKLGNNDVVRKAALLKRNEYRAD</sequence>
<keyword evidence="2" id="KW-1185">Reference proteome</keyword>
<evidence type="ECO:0000313" key="2">
    <source>
        <dbReference type="Proteomes" id="UP000252519"/>
    </source>
</evidence>
<organism evidence="1 2">
    <name type="scientific">Ancylostoma caninum</name>
    <name type="common">Dog hookworm</name>
    <dbReference type="NCBI Taxonomy" id="29170"/>
    <lineage>
        <taxon>Eukaryota</taxon>
        <taxon>Metazoa</taxon>
        <taxon>Ecdysozoa</taxon>
        <taxon>Nematoda</taxon>
        <taxon>Chromadorea</taxon>
        <taxon>Rhabditida</taxon>
        <taxon>Rhabditina</taxon>
        <taxon>Rhabditomorpha</taxon>
        <taxon>Strongyloidea</taxon>
        <taxon>Ancylostomatidae</taxon>
        <taxon>Ancylostomatinae</taxon>
        <taxon>Ancylostoma</taxon>
    </lineage>
</organism>
<name>A0A368GZP0_ANCCA</name>
<dbReference type="OrthoDB" id="5906706at2759"/>
<dbReference type="Proteomes" id="UP000252519">
    <property type="component" value="Unassembled WGS sequence"/>
</dbReference>